<organism evidence="1 2">
    <name type="scientific">Stylosanthes scabra</name>
    <dbReference type="NCBI Taxonomy" id="79078"/>
    <lineage>
        <taxon>Eukaryota</taxon>
        <taxon>Viridiplantae</taxon>
        <taxon>Streptophyta</taxon>
        <taxon>Embryophyta</taxon>
        <taxon>Tracheophyta</taxon>
        <taxon>Spermatophyta</taxon>
        <taxon>Magnoliopsida</taxon>
        <taxon>eudicotyledons</taxon>
        <taxon>Gunneridae</taxon>
        <taxon>Pentapetalae</taxon>
        <taxon>rosids</taxon>
        <taxon>fabids</taxon>
        <taxon>Fabales</taxon>
        <taxon>Fabaceae</taxon>
        <taxon>Papilionoideae</taxon>
        <taxon>50 kb inversion clade</taxon>
        <taxon>dalbergioids sensu lato</taxon>
        <taxon>Dalbergieae</taxon>
        <taxon>Pterocarpus clade</taxon>
        <taxon>Stylosanthes</taxon>
    </lineage>
</organism>
<dbReference type="Proteomes" id="UP001341840">
    <property type="component" value="Unassembled WGS sequence"/>
</dbReference>
<comment type="caution">
    <text evidence="1">The sequence shown here is derived from an EMBL/GenBank/DDBJ whole genome shotgun (WGS) entry which is preliminary data.</text>
</comment>
<evidence type="ECO:0000313" key="2">
    <source>
        <dbReference type="Proteomes" id="UP001341840"/>
    </source>
</evidence>
<evidence type="ECO:0000313" key="1">
    <source>
        <dbReference type="EMBL" id="MED6152055.1"/>
    </source>
</evidence>
<feature type="non-terminal residue" evidence="1">
    <location>
        <position position="1"/>
    </location>
</feature>
<accession>A0ABU6TT69</accession>
<protein>
    <submittedName>
        <fullName evidence="1">Uncharacterized protein</fullName>
    </submittedName>
</protein>
<gene>
    <name evidence="1" type="ORF">PIB30_088289</name>
</gene>
<proteinExistence type="predicted"/>
<keyword evidence="2" id="KW-1185">Reference proteome</keyword>
<name>A0ABU6TT69_9FABA</name>
<reference evidence="1 2" key="1">
    <citation type="journal article" date="2023" name="Plants (Basel)">
        <title>Bridging the Gap: Combining Genomics and Transcriptomics Approaches to Understand Stylosanthes scabra, an Orphan Legume from the Brazilian Caatinga.</title>
        <authorList>
            <person name="Ferreira-Neto J.R.C."/>
            <person name="da Silva M.D."/>
            <person name="Binneck E."/>
            <person name="de Melo N.F."/>
            <person name="da Silva R.H."/>
            <person name="de Melo A.L.T.M."/>
            <person name="Pandolfi V."/>
            <person name="Bustamante F.O."/>
            <person name="Brasileiro-Vidal A.C."/>
            <person name="Benko-Iseppon A.M."/>
        </authorList>
    </citation>
    <scope>NUCLEOTIDE SEQUENCE [LARGE SCALE GENOMIC DNA]</scope>
    <source>
        <tissue evidence="1">Leaves</tissue>
    </source>
</reference>
<dbReference type="EMBL" id="JASCZI010092215">
    <property type="protein sequence ID" value="MED6152055.1"/>
    <property type="molecule type" value="Genomic_DNA"/>
</dbReference>
<sequence length="71" mass="8026">QDPMRAVQDLSFKWTTTLRIKAERVGDVRIDREKKKERVAGSAAVGILRRQAWRLEGGSTARLVAEAQNAY</sequence>